<keyword evidence="2" id="KW-1185">Reference proteome</keyword>
<evidence type="ECO:0000313" key="2">
    <source>
        <dbReference type="Proteomes" id="UP000807306"/>
    </source>
</evidence>
<dbReference type="OrthoDB" id="3197907at2759"/>
<proteinExistence type="predicted"/>
<name>A0A9P6ECZ0_9AGAR</name>
<gene>
    <name evidence="1" type="ORF">CPB83DRAFT_937291</name>
</gene>
<reference evidence="1" key="1">
    <citation type="submission" date="2020-11" db="EMBL/GenBank/DDBJ databases">
        <authorList>
            <consortium name="DOE Joint Genome Institute"/>
            <person name="Ahrendt S."/>
            <person name="Riley R."/>
            <person name="Andreopoulos W."/>
            <person name="Labutti K."/>
            <person name="Pangilinan J."/>
            <person name="Ruiz-Duenas F.J."/>
            <person name="Barrasa J.M."/>
            <person name="Sanchez-Garcia M."/>
            <person name="Camarero S."/>
            <person name="Miyauchi S."/>
            <person name="Serrano A."/>
            <person name="Linde D."/>
            <person name="Babiker R."/>
            <person name="Drula E."/>
            <person name="Ayuso-Fernandez I."/>
            <person name="Pacheco R."/>
            <person name="Padilla G."/>
            <person name="Ferreira P."/>
            <person name="Barriuso J."/>
            <person name="Kellner H."/>
            <person name="Castanera R."/>
            <person name="Alfaro M."/>
            <person name="Ramirez L."/>
            <person name="Pisabarro A.G."/>
            <person name="Kuo A."/>
            <person name="Tritt A."/>
            <person name="Lipzen A."/>
            <person name="He G."/>
            <person name="Yan M."/>
            <person name="Ng V."/>
            <person name="Cullen D."/>
            <person name="Martin F."/>
            <person name="Rosso M.-N."/>
            <person name="Henrissat B."/>
            <person name="Hibbett D."/>
            <person name="Martinez A.T."/>
            <person name="Grigoriev I.V."/>
        </authorList>
    </citation>
    <scope>NUCLEOTIDE SEQUENCE</scope>
    <source>
        <strain evidence="1">CBS 506.95</strain>
    </source>
</reference>
<sequence length="56" mass="6728">MNFSSIRIHTNVILDGRDKPEDPVGECWVERFLERYRDELQTHWSRPLATERARSL</sequence>
<evidence type="ECO:0000313" key="1">
    <source>
        <dbReference type="EMBL" id="KAF9526720.1"/>
    </source>
</evidence>
<protein>
    <submittedName>
        <fullName evidence="1">Uncharacterized protein</fullName>
    </submittedName>
</protein>
<dbReference type="EMBL" id="MU157868">
    <property type="protein sequence ID" value="KAF9526720.1"/>
    <property type="molecule type" value="Genomic_DNA"/>
</dbReference>
<feature type="non-terminal residue" evidence="1">
    <location>
        <position position="56"/>
    </location>
</feature>
<organism evidence="1 2">
    <name type="scientific">Crepidotus variabilis</name>
    <dbReference type="NCBI Taxonomy" id="179855"/>
    <lineage>
        <taxon>Eukaryota</taxon>
        <taxon>Fungi</taxon>
        <taxon>Dikarya</taxon>
        <taxon>Basidiomycota</taxon>
        <taxon>Agaricomycotina</taxon>
        <taxon>Agaricomycetes</taxon>
        <taxon>Agaricomycetidae</taxon>
        <taxon>Agaricales</taxon>
        <taxon>Agaricineae</taxon>
        <taxon>Crepidotaceae</taxon>
        <taxon>Crepidotus</taxon>
    </lineage>
</organism>
<dbReference type="AlphaFoldDB" id="A0A9P6ECZ0"/>
<accession>A0A9P6ECZ0</accession>
<dbReference type="Proteomes" id="UP000807306">
    <property type="component" value="Unassembled WGS sequence"/>
</dbReference>
<comment type="caution">
    <text evidence="1">The sequence shown here is derived from an EMBL/GenBank/DDBJ whole genome shotgun (WGS) entry which is preliminary data.</text>
</comment>